<dbReference type="InterPro" id="IPR023353">
    <property type="entry name" value="LemA-like_dom_sf"/>
</dbReference>
<evidence type="ECO:0000256" key="2">
    <source>
        <dbReference type="ARBA" id="ARBA00008854"/>
    </source>
</evidence>
<evidence type="ECO:0000256" key="1">
    <source>
        <dbReference type="ARBA" id="ARBA00004167"/>
    </source>
</evidence>
<proteinExistence type="inferred from homology"/>
<gene>
    <name evidence="7" type="ORF">DW888_11910</name>
</gene>
<dbReference type="Pfam" id="PF04011">
    <property type="entry name" value="LemA"/>
    <property type="match status" value="1"/>
</dbReference>
<keyword evidence="5 6" id="KW-0472">Membrane</keyword>
<dbReference type="SUPFAM" id="SSF140478">
    <property type="entry name" value="LemA-like"/>
    <property type="match status" value="1"/>
</dbReference>
<dbReference type="Gene3D" id="1.20.1440.20">
    <property type="entry name" value="LemA-like domain"/>
    <property type="match status" value="1"/>
</dbReference>
<dbReference type="EMBL" id="QSGO01000008">
    <property type="protein sequence ID" value="RHB34660.1"/>
    <property type="molecule type" value="Genomic_DNA"/>
</dbReference>
<keyword evidence="4 6" id="KW-1133">Transmembrane helix</keyword>
<dbReference type="AlphaFoldDB" id="A0A413VM15"/>
<sequence length="186" mass="20917">MTLLIILGIIVILGIMVVSMYNSLIKLRNNRENAFADIDVQLKQRHDLIPQLVDTVKGYATHEKETLDRVIQARNGAVNACTIDDKINAENQLTSALSGLKITLEAYPDLKANQNFLQLQEEISDIENKLASVRRYFNSATKELNNAVQTFPSNLIAGIFGFHKEIMFDLGTEQRANLEQAPKINF</sequence>
<protein>
    <submittedName>
        <fullName evidence="7">LemA family protein</fullName>
    </submittedName>
</protein>
<dbReference type="GO" id="GO:0016020">
    <property type="term" value="C:membrane"/>
    <property type="evidence" value="ECO:0007669"/>
    <property type="project" value="UniProtKB-SubCell"/>
</dbReference>
<evidence type="ECO:0000256" key="5">
    <source>
        <dbReference type="ARBA" id="ARBA00023136"/>
    </source>
</evidence>
<evidence type="ECO:0000256" key="3">
    <source>
        <dbReference type="ARBA" id="ARBA00022692"/>
    </source>
</evidence>
<dbReference type="PANTHER" id="PTHR34478">
    <property type="entry name" value="PROTEIN LEMA"/>
    <property type="match status" value="1"/>
</dbReference>
<keyword evidence="3 6" id="KW-0812">Transmembrane</keyword>
<comment type="subcellular location">
    <subcellularLocation>
        <location evidence="1">Membrane</location>
        <topology evidence="1">Single-pass membrane protein</topology>
    </subcellularLocation>
</comment>
<comment type="similarity">
    <text evidence="2">Belongs to the LemA family.</text>
</comment>
<comment type="caution">
    <text evidence="7">The sequence shown here is derived from an EMBL/GenBank/DDBJ whole genome shotgun (WGS) entry which is preliminary data.</text>
</comment>
<evidence type="ECO:0000256" key="6">
    <source>
        <dbReference type="SAM" id="Phobius"/>
    </source>
</evidence>
<dbReference type="RefSeq" id="WP_122201619.1">
    <property type="nucleotide sequence ID" value="NZ_CABJFV010000008.1"/>
</dbReference>
<evidence type="ECO:0000313" key="7">
    <source>
        <dbReference type="EMBL" id="RHB34660.1"/>
    </source>
</evidence>
<organism evidence="7 8">
    <name type="scientific">Bacteroides nordii</name>
    <dbReference type="NCBI Taxonomy" id="291645"/>
    <lineage>
        <taxon>Bacteria</taxon>
        <taxon>Pseudomonadati</taxon>
        <taxon>Bacteroidota</taxon>
        <taxon>Bacteroidia</taxon>
        <taxon>Bacteroidales</taxon>
        <taxon>Bacteroidaceae</taxon>
        <taxon>Bacteroides</taxon>
    </lineage>
</organism>
<name>A0A413VM15_9BACE</name>
<dbReference type="PANTHER" id="PTHR34478:SF1">
    <property type="entry name" value="PROTEIN LEMA"/>
    <property type="match status" value="1"/>
</dbReference>
<reference evidence="7 8" key="1">
    <citation type="submission" date="2018-08" db="EMBL/GenBank/DDBJ databases">
        <title>A genome reference for cultivated species of the human gut microbiota.</title>
        <authorList>
            <person name="Zou Y."/>
            <person name="Xue W."/>
            <person name="Luo G."/>
        </authorList>
    </citation>
    <scope>NUCLEOTIDE SEQUENCE [LARGE SCALE GENOMIC DNA]</scope>
    <source>
        <strain evidence="7 8">AM40-30BH</strain>
    </source>
</reference>
<dbReference type="Proteomes" id="UP000284379">
    <property type="component" value="Unassembled WGS sequence"/>
</dbReference>
<feature type="transmembrane region" description="Helical" evidence="6">
    <location>
        <begin position="6"/>
        <end position="25"/>
    </location>
</feature>
<evidence type="ECO:0000256" key="4">
    <source>
        <dbReference type="ARBA" id="ARBA00022989"/>
    </source>
</evidence>
<accession>A0A413VM15</accession>
<evidence type="ECO:0000313" key="8">
    <source>
        <dbReference type="Proteomes" id="UP000284379"/>
    </source>
</evidence>
<dbReference type="InterPro" id="IPR007156">
    <property type="entry name" value="MamQ_LemA"/>
</dbReference>